<gene>
    <name evidence="2" type="ORF">FH039_09600</name>
</gene>
<dbReference type="KEGG" id="tic:FH039_09600"/>
<dbReference type="GO" id="GO:0016747">
    <property type="term" value="F:acyltransferase activity, transferring groups other than amino-acyl groups"/>
    <property type="evidence" value="ECO:0007669"/>
    <property type="project" value="InterPro"/>
</dbReference>
<protein>
    <submittedName>
        <fullName evidence="2">GNAT family N-acetyltransferase</fullName>
    </submittedName>
</protein>
<dbReference type="PANTHER" id="PTHR43072:SF60">
    <property type="entry name" value="L-2,4-DIAMINOBUTYRIC ACID ACETYLTRANSFERASE"/>
    <property type="match status" value="1"/>
</dbReference>
<dbReference type="InterPro" id="IPR016181">
    <property type="entry name" value="Acyl_CoA_acyltransferase"/>
</dbReference>
<dbReference type="RefSeq" id="WP_139681134.1">
    <property type="nucleotide sequence ID" value="NZ_CP040846.1"/>
</dbReference>
<keyword evidence="2" id="KW-0808">Transferase</keyword>
<dbReference type="Gene3D" id="3.40.630.30">
    <property type="match status" value="1"/>
</dbReference>
<keyword evidence="3" id="KW-1185">Reference proteome</keyword>
<evidence type="ECO:0000259" key="1">
    <source>
        <dbReference type="PROSITE" id="PS51186"/>
    </source>
</evidence>
<dbReference type="OrthoDB" id="134118at2157"/>
<dbReference type="CDD" id="cd04301">
    <property type="entry name" value="NAT_SF"/>
    <property type="match status" value="1"/>
</dbReference>
<dbReference type="SUPFAM" id="SSF55729">
    <property type="entry name" value="Acyl-CoA N-acyltransferases (Nat)"/>
    <property type="match status" value="1"/>
</dbReference>
<dbReference type="Pfam" id="PF00583">
    <property type="entry name" value="Acetyltransf_1"/>
    <property type="match status" value="1"/>
</dbReference>
<name>A0A4Y5SNZ9_9EURY</name>
<proteinExistence type="predicted"/>
<accession>A0A4Y5SNZ9</accession>
<dbReference type="InterPro" id="IPR000182">
    <property type="entry name" value="GNAT_dom"/>
</dbReference>
<dbReference type="EMBL" id="CP040846">
    <property type="protein sequence ID" value="QDA31801.1"/>
    <property type="molecule type" value="Genomic_DNA"/>
</dbReference>
<dbReference type="Proteomes" id="UP000306007">
    <property type="component" value="Chromosome"/>
</dbReference>
<reference evidence="2 3" key="1">
    <citation type="submission" date="2019-06" db="EMBL/GenBank/DDBJ databases">
        <title>Thermococcus indicus sp. nov., a Fe(III)-reducing hyperthermophilic archaeon isolated from the Onnuri vent field of the Central Indian Ocean ridge.</title>
        <authorList>
            <person name="Lim J.K."/>
            <person name="Kim Y.J."/>
            <person name="Kwon K.K."/>
        </authorList>
    </citation>
    <scope>NUCLEOTIDE SEQUENCE [LARGE SCALE GENOMIC DNA]</scope>
    <source>
        <strain evidence="2 3">IOH1</strain>
    </source>
</reference>
<dbReference type="PANTHER" id="PTHR43072">
    <property type="entry name" value="N-ACETYLTRANSFERASE"/>
    <property type="match status" value="1"/>
</dbReference>
<evidence type="ECO:0000313" key="2">
    <source>
        <dbReference type="EMBL" id="QDA31801.1"/>
    </source>
</evidence>
<dbReference type="GeneID" id="40475438"/>
<evidence type="ECO:0000313" key="3">
    <source>
        <dbReference type="Proteomes" id="UP000306007"/>
    </source>
</evidence>
<dbReference type="AlphaFoldDB" id="A0A4Y5SNZ9"/>
<sequence length="282" mass="32259">MEPLIREARPEDKPFIEEIARLTWSGDDYLARVFDEWLRDGYFYVLELDGRVIGTAKLTLLPGKVGWLEGLRVHPDHRGRGYGRKLHNFMLELGERLAQGGRIEALEFATYFLNRESISMAEKTGFQVKAKFFVLGAKTEDLGLEEPERVEPTLEDLTLGIIPVGWRFVRRSEGALKWIKRNAELYDFNGFRFLVSKKGTTFTPLDVGLATLKAMLPAMAWVANERNQKEFDLMLPSGVKPLLPGLRRLGLHLWDETEEPNVLVFRKKIALRGEDNGDTPSR</sequence>
<organism evidence="2 3">
    <name type="scientific">Thermococcus indicus</name>
    <dbReference type="NCBI Taxonomy" id="2586643"/>
    <lineage>
        <taxon>Archaea</taxon>
        <taxon>Methanobacteriati</taxon>
        <taxon>Methanobacteriota</taxon>
        <taxon>Thermococci</taxon>
        <taxon>Thermococcales</taxon>
        <taxon>Thermococcaceae</taxon>
        <taxon>Thermococcus</taxon>
    </lineage>
</organism>
<dbReference type="PROSITE" id="PS51186">
    <property type="entry name" value="GNAT"/>
    <property type="match status" value="1"/>
</dbReference>
<feature type="domain" description="N-acetyltransferase" evidence="1">
    <location>
        <begin position="3"/>
        <end position="160"/>
    </location>
</feature>